<evidence type="ECO:0000313" key="3">
    <source>
        <dbReference type="Proteomes" id="UP001198901"/>
    </source>
</evidence>
<sequence>MKKRHEQKLIILSLGLFLLLNVPLLLIFNTDGAVFGVPVLYFSIFSIWFLSIIISFIVLKKHYE</sequence>
<feature type="transmembrane region" description="Helical" evidence="1">
    <location>
        <begin position="40"/>
        <end position="59"/>
    </location>
</feature>
<dbReference type="Proteomes" id="UP001198901">
    <property type="component" value="Unassembled WGS sequence"/>
</dbReference>
<dbReference type="EMBL" id="JAIUJR010000009">
    <property type="protein sequence ID" value="MCA0133461.1"/>
    <property type="molecule type" value="Genomic_DNA"/>
</dbReference>
<proteinExistence type="predicted"/>
<organism evidence="2 3">
    <name type="scientific">Winogradskyella alexanderae</name>
    <dbReference type="NCBI Taxonomy" id="2877123"/>
    <lineage>
        <taxon>Bacteria</taxon>
        <taxon>Pseudomonadati</taxon>
        <taxon>Bacteroidota</taxon>
        <taxon>Flavobacteriia</taxon>
        <taxon>Flavobacteriales</taxon>
        <taxon>Flavobacteriaceae</taxon>
        <taxon>Winogradskyella</taxon>
    </lineage>
</organism>
<protein>
    <recommendedName>
        <fullName evidence="4">DUF3311 domain-containing protein</fullName>
    </recommendedName>
</protein>
<gene>
    <name evidence="2" type="ORF">LBU54_12770</name>
</gene>
<evidence type="ECO:0000256" key="1">
    <source>
        <dbReference type="SAM" id="Phobius"/>
    </source>
</evidence>
<accession>A0ABS7XWS6</accession>
<keyword evidence="1" id="KW-0472">Membrane</keyword>
<feature type="transmembrane region" description="Helical" evidence="1">
    <location>
        <begin position="9"/>
        <end position="28"/>
    </location>
</feature>
<comment type="caution">
    <text evidence="2">The sequence shown here is derived from an EMBL/GenBank/DDBJ whole genome shotgun (WGS) entry which is preliminary data.</text>
</comment>
<keyword evidence="1" id="KW-1133">Transmembrane helix</keyword>
<dbReference type="RefSeq" id="WP_224530447.1">
    <property type="nucleotide sequence ID" value="NZ_JAIUJR010000009.1"/>
</dbReference>
<evidence type="ECO:0008006" key="4">
    <source>
        <dbReference type="Google" id="ProtNLM"/>
    </source>
</evidence>
<reference evidence="3" key="1">
    <citation type="submission" date="2023-07" db="EMBL/GenBank/DDBJ databases">
        <authorList>
            <person name="Yue Y."/>
        </authorList>
    </citation>
    <scope>NUCLEOTIDE SEQUENCE [LARGE SCALE GENOMIC DNA]</scope>
    <source>
        <strain evidence="3">D23</strain>
    </source>
</reference>
<keyword evidence="3" id="KW-1185">Reference proteome</keyword>
<keyword evidence="1" id="KW-0812">Transmembrane</keyword>
<evidence type="ECO:0000313" key="2">
    <source>
        <dbReference type="EMBL" id="MCA0133461.1"/>
    </source>
</evidence>
<name>A0ABS7XWS6_9FLAO</name>